<evidence type="ECO:0000313" key="1">
    <source>
        <dbReference type="EMBL" id="KRM25927.1"/>
    </source>
</evidence>
<dbReference type="Proteomes" id="UP000051412">
    <property type="component" value="Unassembled WGS sequence"/>
</dbReference>
<evidence type="ECO:0000313" key="2">
    <source>
        <dbReference type="Proteomes" id="UP000051412"/>
    </source>
</evidence>
<keyword evidence="2" id="KW-1185">Reference proteome</keyword>
<dbReference type="AlphaFoldDB" id="A0A0R1X6U1"/>
<dbReference type="PATRIC" id="fig|1423782.4.peg.614"/>
<dbReference type="EMBL" id="AZGM01000104">
    <property type="protein sequence ID" value="KRM25927.1"/>
    <property type="molecule type" value="Genomic_DNA"/>
</dbReference>
<proteinExistence type="predicted"/>
<protein>
    <submittedName>
        <fullName evidence="1">Uncharacterized protein</fullName>
    </submittedName>
</protein>
<name>A0A0R1X6U1_9LACO</name>
<organism evidence="1 2">
    <name type="scientific">Limosilactobacillus panis DSM 6035</name>
    <dbReference type="NCBI Taxonomy" id="1423782"/>
    <lineage>
        <taxon>Bacteria</taxon>
        <taxon>Bacillati</taxon>
        <taxon>Bacillota</taxon>
        <taxon>Bacilli</taxon>
        <taxon>Lactobacillales</taxon>
        <taxon>Lactobacillaceae</taxon>
        <taxon>Limosilactobacillus</taxon>
    </lineage>
</organism>
<dbReference type="STRING" id="1423782.FD32_GL000595"/>
<sequence length="150" mass="17627">MLNTLNNIPITCLKVKECQIKSKEILQLSTDDHRYVQPHNAQEAMELIQRLFNKYRSAPLTNELLAYHNNLIYRLQSDIKDAAKKEGSPKRVKEIDQMTNIMRSWTNLRLTGHPFHGKMHHFRLVTTDGPKFKRQAHKIHQGNNHRASRH</sequence>
<gene>
    <name evidence="1" type="ORF">FD32_GL000595</name>
</gene>
<comment type="caution">
    <text evidence="1">The sequence shown here is derived from an EMBL/GenBank/DDBJ whole genome shotgun (WGS) entry which is preliminary data.</text>
</comment>
<reference evidence="1 2" key="1">
    <citation type="journal article" date="2015" name="Genome Announc.">
        <title>Expanding the biotechnology potential of lactobacilli through comparative genomics of 213 strains and associated genera.</title>
        <authorList>
            <person name="Sun Z."/>
            <person name="Harris H.M."/>
            <person name="McCann A."/>
            <person name="Guo C."/>
            <person name="Argimon S."/>
            <person name="Zhang W."/>
            <person name="Yang X."/>
            <person name="Jeffery I.B."/>
            <person name="Cooney J.C."/>
            <person name="Kagawa T.F."/>
            <person name="Liu W."/>
            <person name="Song Y."/>
            <person name="Salvetti E."/>
            <person name="Wrobel A."/>
            <person name="Rasinkangas P."/>
            <person name="Parkhill J."/>
            <person name="Rea M.C."/>
            <person name="O'Sullivan O."/>
            <person name="Ritari J."/>
            <person name="Douillard F.P."/>
            <person name="Paul Ross R."/>
            <person name="Yang R."/>
            <person name="Briner A.E."/>
            <person name="Felis G.E."/>
            <person name="de Vos W.M."/>
            <person name="Barrangou R."/>
            <person name="Klaenhammer T.R."/>
            <person name="Caufield P.W."/>
            <person name="Cui Y."/>
            <person name="Zhang H."/>
            <person name="O'Toole P.W."/>
        </authorList>
    </citation>
    <scope>NUCLEOTIDE SEQUENCE [LARGE SCALE GENOMIC DNA]</scope>
    <source>
        <strain evidence="1 2">DSM 6035</strain>
    </source>
</reference>
<accession>A0A0R1X6U1</accession>